<dbReference type="RefSeq" id="WP_160861511.1">
    <property type="nucleotide sequence ID" value="NZ_WUMK01000009.1"/>
</dbReference>
<dbReference type="InterPro" id="IPR016166">
    <property type="entry name" value="FAD-bd_PCMH"/>
</dbReference>
<dbReference type="InterPro" id="IPR002346">
    <property type="entry name" value="Mopterin_DH_FAD-bd"/>
</dbReference>
<dbReference type="EMBL" id="WUMK01000009">
    <property type="protein sequence ID" value="MXN48008.1"/>
    <property type="molecule type" value="Genomic_DNA"/>
</dbReference>
<reference evidence="2 3" key="1">
    <citation type="submission" date="2019-12" db="EMBL/GenBank/DDBJ databases">
        <title>Shinella kummerowiae sp. nov., a symbiotic bacterium isolated from root nodules of the herbal legume Kummerowia stipulacea.</title>
        <authorList>
            <person name="Gao J."/>
        </authorList>
    </citation>
    <scope>NUCLEOTIDE SEQUENCE [LARGE SCALE GENOMIC DNA]</scope>
    <source>
        <strain evidence="2 3">CCBAU 25048</strain>
    </source>
</reference>
<dbReference type="OrthoDB" id="7840711at2"/>
<comment type="caution">
    <text evidence="2">The sequence shown here is derived from an EMBL/GenBank/DDBJ whole genome shotgun (WGS) entry which is preliminary data.</text>
</comment>
<protein>
    <submittedName>
        <fullName evidence="2">FAD-binding molybdopterin dehydrogenase</fullName>
    </submittedName>
</protein>
<dbReference type="Pfam" id="PF00941">
    <property type="entry name" value="FAD_binding_5"/>
    <property type="match status" value="1"/>
</dbReference>
<name>A0A6N8SJV5_9HYPH</name>
<dbReference type="PANTHER" id="PTHR42659">
    <property type="entry name" value="XANTHINE DEHYDROGENASE SUBUNIT C-RELATED"/>
    <property type="match status" value="1"/>
</dbReference>
<dbReference type="SUPFAM" id="SSF56176">
    <property type="entry name" value="FAD-binding/transporter-associated domain-like"/>
    <property type="match status" value="1"/>
</dbReference>
<dbReference type="PANTHER" id="PTHR42659:SF9">
    <property type="entry name" value="XANTHINE DEHYDROGENASE FAD-BINDING SUBUNIT XDHB-RELATED"/>
    <property type="match status" value="1"/>
</dbReference>
<sequence length="273" mass="29839">MDINTINAVSRPRSRAELWPFQEGDAWLGGGTWLFSEPQPKLQKLVDLSLLDWQPLTVNDAGLSISATCKVATLDAFEPPVVWPAARLIGTCCRSFLASFKIWNMATVGGNLCMSLPAGPMISLTAALDGVCTVWAPDGSERKVPVVDFVKGPLSNDLRPGEILRSISLPWEALSRRTAFRRASLTPLGRSGVLLIGTLSAKGGFVLTVTASTRRPVQLAFPHCPGAGDLAHRLERDVPDALYYDDIHGLPDWRQHMTHLFAEEIREELGGWT</sequence>
<dbReference type="Proteomes" id="UP000435802">
    <property type="component" value="Unassembled WGS sequence"/>
</dbReference>
<dbReference type="InterPro" id="IPR036318">
    <property type="entry name" value="FAD-bd_PCMH-like_sf"/>
</dbReference>
<proteinExistence type="predicted"/>
<organism evidence="2 3">
    <name type="scientific">Shinella kummerowiae</name>
    <dbReference type="NCBI Taxonomy" id="417745"/>
    <lineage>
        <taxon>Bacteria</taxon>
        <taxon>Pseudomonadati</taxon>
        <taxon>Pseudomonadota</taxon>
        <taxon>Alphaproteobacteria</taxon>
        <taxon>Hyphomicrobiales</taxon>
        <taxon>Rhizobiaceae</taxon>
        <taxon>Shinella</taxon>
    </lineage>
</organism>
<feature type="domain" description="FAD-binding PCMH-type" evidence="1">
    <location>
        <begin position="1"/>
        <end position="174"/>
    </location>
</feature>
<keyword evidence="3" id="KW-1185">Reference proteome</keyword>
<dbReference type="GO" id="GO:0071949">
    <property type="term" value="F:FAD binding"/>
    <property type="evidence" value="ECO:0007669"/>
    <property type="project" value="InterPro"/>
</dbReference>
<dbReference type="GO" id="GO:0016491">
    <property type="term" value="F:oxidoreductase activity"/>
    <property type="evidence" value="ECO:0007669"/>
    <property type="project" value="InterPro"/>
</dbReference>
<dbReference type="InterPro" id="IPR051312">
    <property type="entry name" value="Diverse_Substr_Oxidored"/>
</dbReference>
<dbReference type="PROSITE" id="PS51387">
    <property type="entry name" value="FAD_PCMH"/>
    <property type="match status" value="1"/>
</dbReference>
<dbReference type="AlphaFoldDB" id="A0A6N8SJV5"/>
<dbReference type="Gene3D" id="3.30.465.10">
    <property type="match status" value="1"/>
</dbReference>
<accession>A0A6N8SJV5</accession>
<evidence type="ECO:0000313" key="2">
    <source>
        <dbReference type="EMBL" id="MXN48008.1"/>
    </source>
</evidence>
<dbReference type="InterPro" id="IPR016169">
    <property type="entry name" value="FAD-bd_PCMH_sub2"/>
</dbReference>
<evidence type="ECO:0000259" key="1">
    <source>
        <dbReference type="PROSITE" id="PS51387"/>
    </source>
</evidence>
<gene>
    <name evidence="2" type="ORF">GR138_22630</name>
</gene>
<evidence type="ECO:0000313" key="3">
    <source>
        <dbReference type="Proteomes" id="UP000435802"/>
    </source>
</evidence>